<protein>
    <submittedName>
        <fullName evidence="2">Cell cycle regulatory protein</fullName>
    </submittedName>
</protein>
<accession>A0A5K1K749</accession>
<feature type="compositionally biased region" description="Polar residues" evidence="1">
    <location>
        <begin position="308"/>
        <end position="322"/>
    </location>
</feature>
<feature type="compositionally biased region" description="Low complexity" evidence="1">
    <location>
        <begin position="466"/>
        <end position="476"/>
    </location>
</feature>
<feature type="compositionally biased region" description="Gly residues" evidence="1">
    <location>
        <begin position="618"/>
        <end position="633"/>
    </location>
</feature>
<evidence type="ECO:0000313" key="2">
    <source>
        <dbReference type="EMBL" id="VWP01673.1"/>
    </source>
</evidence>
<feature type="region of interest" description="Disordered" evidence="1">
    <location>
        <begin position="458"/>
        <end position="503"/>
    </location>
</feature>
<dbReference type="AlphaFoldDB" id="A0A5K1K749"/>
<feature type="region of interest" description="Disordered" evidence="1">
    <location>
        <begin position="301"/>
        <end position="329"/>
    </location>
</feature>
<gene>
    <name evidence="2" type="primary">Q8J214</name>
</gene>
<sequence length="633" mass="68133">MPGQEYDSRSWATEAQWTWLWGKRPDFLDAQKNGRVSTFMASVYCDWFVEWPEIQALFGHEDEARLTEAEKEMLGKAVAGRRTKLTTWFKNRCRVRPTNANITSLMAAAGVTKRPTRLPQKIEVYSKKYYKQKVKSTVTAQLSELKDRLGRPLTSKEKLDIIKKCTASAFASESQEVRDEIDTMHAALKEAVSATDAALEAADETRDGRTPSQFQAAINYAPQVLEKVLNPLAKSMGWTFSIFGAGPVPEEGGQISSMAAHFGRNQHGHTLPQATPDFEEQFIRPFGKFAKSVFPRAVREQRRLPSLGNPSSETEISPSQPDHPSDLIPAQISPLIPDTTATHYPNNLEAPEVAAFTSLPAMPQVVDDPLAMAIQGRQLTPLLQDLGGPLYRFPEALSPNVFMTPDFSGVDVGELFLPSIPDLASPSIPFANGFSPEVNTPPPRPPMISPPPAVAVPLPGPASEAPTFPSTGLLTSTPPPPPGVALPTEPMPESPASGVCSAGSMAHSASTVTAPSASRCEDPTVEVLPSSSRRVFDDIADSAANLPIPNRAPDSASTPALPTADSASTAALAIANGRPQRDRRAPRPRDDGWVQRSSAKARARQRKKIPVPAPGETNDGGLGETNGGEPGPT</sequence>
<feature type="region of interest" description="Disordered" evidence="1">
    <location>
        <begin position="545"/>
        <end position="633"/>
    </location>
</feature>
<name>A0A5K1K749_9APHY</name>
<feature type="compositionally biased region" description="Low complexity" evidence="1">
    <location>
        <begin position="555"/>
        <end position="575"/>
    </location>
</feature>
<feature type="compositionally biased region" description="Basic and acidic residues" evidence="1">
    <location>
        <begin position="579"/>
        <end position="593"/>
    </location>
</feature>
<evidence type="ECO:0000256" key="1">
    <source>
        <dbReference type="SAM" id="MobiDB-lite"/>
    </source>
</evidence>
<feature type="compositionally biased region" description="Basic residues" evidence="1">
    <location>
        <begin position="599"/>
        <end position="609"/>
    </location>
</feature>
<organism evidence="2">
    <name type="scientific">Ganoderma boninense</name>
    <dbReference type="NCBI Taxonomy" id="34458"/>
    <lineage>
        <taxon>Eukaryota</taxon>
        <taxon>Fungi</taxon>
        <taxon>Dikarya</taxon>
        <taxon>Basidiomycota</taxon>
        <taxon>Agaricomycotina</taxon>
        <taxon>Agaricomycetes</taxon>
        <taxon>Polyporales</taxon>
        <taxon>Polyporaceae</taxon>
        <taxon>Ganoderma</taxon>
    </lineage>
</organism>
<proteinExistence type="predicted"/>
<dbReference type="EMBL" id="LR729569">
    <property type="protein sequence ID" value="VWP01673.1"/>
    <property type="molecule type" value="Genomic_DNA"/>
</dbReference>
<reference evidence="2" key="1">
    <citation type="submission" date="2019-10" db="EMBL/GenBank/DDBJ databases">
        <authorList>
            <person name="Nor Muhammad N."/>
        </authorList>
    </citation>
    <scope>NUCLEOTIDE SEQUENCE</scope>
</reference>
<feature type="compositionally biased region" description="Pro residues" evidence="1">
    <location>
        <begin position="477"/>
        <end position="493"/>
    </location>
</feature>